<accession>H1SEN9</accession>
<evidence type="ECO:0000313" key="3">
    <source>
        <dbReference type="Proteomes" id="UP000005808"/>
    </source>
</evidence>
<name>H1SEN9_9BURK</name>
<dbReference type="Proteomes" id="UP000005808">
    <property type="component" value="Unassembled WGS sequence"/>
</dbReference>
<dbReference type="EMBL" id="AHJE01000102">
    <property type="protein sequence ID" value="EHP38965.1"/>
    <property type="molecule type" value="Genomic_DNA"/>
</dbReference>
<proteinExistence type="predicted"/>
<evidence type="ECO:0000313" key="2">
    <source>
        <dbReference type="EMBL" id="EHP38965.1"/>
    </source>
</evidence>
<evidence type="ECO:0000256" key="1">
    <source>
        <dbReference type="SAM" id="Phobius"/>
    </source>
</evidence>
<reference evidence="2 3" key="1">
    <citation type="journal article" date="2012" name="J. Bacteriol.">
        <title>De Novo Genome Project of Cupriavidus basilensis OR16.</title>
        <authorList>
            <person name="Cserhati M."/>
            <person name="Kriszt B."/>
            <person name="Szoboszlay S."/>
            <person name="Toth A."/>
            <person name="Szabo I."/>
            <person name="Tancsics A."/>
            <person name="Nagy I."/>
            <person name="Horvath B."/>
            <person name="Nagy I."/>
            <person name="Kukolya J."/>
        </authorList>
    </citation>
    <scope>NUCLEOTIDE SEQUENCE [LARGE SCALE GENOMIC DNA]</scope>
    <source>
        <strain evidence="2 3">OR16</strain>
    </source>
</reference>
<keyword evidence="1" id="KW-0472">Membrane</keyword>
<keyword evidence="2" id="KW-0966">Cell projection</keyword>
<dbReference type="PATRIC" id="fig|1127483.3.peg.6760"/>
<protein>
    <submittedName>
        <fullName evidence="2">Flagellar biosynthesis protein FlhA</fullName>
    </submittedName>
</protein>
<organism evidence="2 3">
    <name type="scientific">Cupriavidus basilensis OR16</name>
    <dbReference type="NCBI Taxonomy" id="1127483"/>
    <lineage>
        <taxon>Bacteria</taxon>
        <taxon>Pseudomonadati</taxon>
        <taxon>Pseudomonadota</taxon>
        <taxon>Betaproteobacteria</taxon>
        <taxon>Burkholderiales</taxon>
        <taxon>Burkholderiaceae</taxon>
        <taxon>Cupriavidus</taxon>
    </lineage>
</organism>
<keyword evidence="2" id="KW-0969">Cilium</keyword>
<comment type="caution">
    <text evidence="2">The sequence shown here is derived from an EMBL/GenBank/DDBJ whole genome shotgun (WGS) entry which is preliminary data.</text>
</comment>
<dbReference type="AlphaFoldDB" id="H1SEN9"/>
<feature type="transmembrane region" description="Helical" evidence="1">
    <location>
        <begin position="21"/>
        <end position="37"/>
    </location>
</feature>
<keyword evidence="2" id="KW-0282">Flagellum</keyword>
<keyword evidence="1" id="KW-1133">Transmembrane helix</keyword>
<gene>
    <name evidence="2" type="primary">flhA</name>
    <name evidence="2" type="ORF">OR16_33863</name>
</gene>
<keyword evidence="1" id="KW-0812">Transmembrane</keyword>
<sequence>MNALTSLFKLPGGQTGGQMKALAGPLLIIMILGMMILPLPPFILDLLFTFNIALSIIWCCW</sequence>